<gene>
    <name evidence="2" type="ORF">OKIOD_LOCUS11138</name>
</gene>
<reference evidence="2 3" key="1">
    <citation type="submission" date="2021-04" db="EMBL/GenBank/DDBJ databases">
        <authorList>
            <person name="Bliznina A."/>
        </authorList>
    </citation>
    <scope>NUCLEOTIDE SEQUENCE [LARGE SCALE GENOMIC DNA]</scope>
</reference>
<dbReference type="CDD" id="cd01763">
    <property type="entry name" value="Ubl_SUMO_like"/>
    <property type="match status" value="1"/>
</dbReference>
<evidence type="ECO:0000313" key="2">
    <source>
        <dbReference type="EMBL" id="CAG5105699.1"/>
    </source>
</evidence>
<keyword evidence="3" id="KW-1185">Reference proteome</keyword>
<dbReference type="InterPro" id="IPR029071">
    <property type="entry name" value="Ubiquitin-like_domsf"/>
</dbReference>
<feature type="domain" description="Rad60/SUMO-like" evidence="1">
    <location>
        <begin position="29"/>
        <end position="87"/>
    </location>
</feature>
<protein>
    <submittedName>
        <fullName evidence="2">Oidioi.mRNA.OKI2018_I69.chr1.g2373.t1.cds</fullName>
    </submittedName>
</protein>
<dbReference type="SUPFAM" id="SSF54236">
    <property type="entry name" value="Ubiquitin-like"/>
    <property type="match status" value="1"/>
</dbReference>
<evidence type="ECO:0000259" key="1">
    <source>
        <dbReference type="Pfam" id="PF11976"/>
    </source>
</evidence>
<proteinExistence type="predicted"/>
<dbReference type="Proteomes" id="UP001158576">
    <property type="component" value="Chromosome 1"/>
</dbReference>
<organism evidence="2 3">
    <name type="scientific">Oikopleura dioica</name>
    <name type="common">Tunicate</name>
    <dbReference type="NCBI Taxonomy" id="34765"/>
    <lineage>
        <taxon>Eukaryota</taxon>
        <taxon>Metazoa</taxon>
        <taxon>Chordata</taxon>
        <taxon>Tunicata</taxon>
        <taxon>Appendicularia</taxon>
        <taxon>Copelata</taxon>
        <taxon>Oikopleuridae</taxon>
        <taxon>Oikopleura</taxon>
    </lineage>
</organism>
<accession>A0ABN7SQY1</accession>
<dbReference type="Pfam" id="PF11976">
    <property type="entry name" value="Rad60-SLD"/>
    <property type="match status" value="1"/>
</dbReference>
<dbReference type="EMBL" id="OU015566">
    <property type="protein sequence ID" value="CAG5105699.1"/>
    <property type="molecule type" value="Genomic_DNA"/>
</dbReference>
<sequence length="128" mass="14830">MEEEEIVTERVTIIFELNFENVINPVPAKTFEVRIAKDCALGQVIDTFCWMHKLPKENYRFRYLGGPIKSMDTPISLGIEEGDFIDIFRKQQGSTAGLVFKNFHLALQILFRRIRHCQILTNGFPVLI</sequence>
<name>A0ABN7SQY1_OIKDI</name>
<dbReference type="InterPro" id="IPR022617">
    <property type="entry name" value="Rad60/SUMO-like_dom"/>
</dbReference>
<evidence type="ECO:0000313" key="3">
    <source>
        <dbReference type="Proteomes" id="UP001158576"/>
    </source>
</evidence>
<dbReference type="Gene3D" id="3.10.20.90">
    <property type="entry name" value="Phosphatidylinositol 3-kinase Catalytic Subunit, Chain A, domain 1"/>
    <property type="match status" value="1"/>
</dbReference>